<feature type="transmembrane region" description="Helical" evidence="7">
    <location>
        <begin position="178"/>
        <end position="198"/>
    </location>
</feature>
<dbReference type="EMBL" id="HBUF01380327">
    <property type="protein sequence ID" value="CAG6729982.1"/>
    <property type="molecule type" value="Transcribed_RNA"/>
</dbReference>
<feature type="region of interest" description="Disordered" evidence="6">
    <location>
        <begin position="286"/>
        <end position="307"/>
    </location>
</feature>
<dbReference type="GO" id="GO:0016020">
    <property type="term" value="C:membrane"/>
    <property type="evidence" value="ECO:0007669"/>
    <property type="project" value="UniProtKB-SubCell"/>
</dbReference>
<accession>A0A8D8YK29</accession>
<organism evidence="8">
    <name type="scientific">Cacopsylla melanoneura</name>
    <dbReference type="NCBI Taxonomy" id="428564"/>
    <lineage>
        <taxon>Eukaryota</taxon>
        <taxon>Metazoa</taxon>
        <taxon>Ecdysozoa</taxon>
        <taxon>Arthropoda</taxon>
        <taxon>Hexapoda</taxon>
        <taxon>Insecta</taxon>
        <taxon>Pterygota</taxon>
        <taxon>Neoptera</taxon>
        <taxon>Paraneoptera</taxon>
        <taxon>Hemiptera</taxon>
        <taxon>Sternorrhyncha</taxon>
        <taxon>Psylloidea</taxon>
        <taxon>Psyllidae</taxon>
        <taxon>Psyllinae</taxon>
        <taxon>Cacopsylla</taxon>
    </lineage>
</organism>
<dbReference type="AlphaFoldDB" id="A0A8D8YK29"/>
<keyword evidence="4 7" id="KW-1133">Transmembrane helix</keyword>
<feature type="transmembrane region" description="Helical" evidence="7">
    <location>
        <begin position="320"/>
        <end position="344"/>
    </location>
</feature>
<evidence type="ECO:0000256" key="4">
    <source>
        <dbReference type="ARBA" id="ARBA00022989"/>
    </source>
</evidence>
<evidence type="ECO:0000256" key="7">
    <source>
        <dbReference type="SAM" id="Phobius"/>
    </source>
</evidence>
<feature type="transmembrane region" description="Helical" evidence="7">
    <location>
        <begin position="110"/>
        <end position="132"/>
    </location>
</feature>
<evidence type="ECO:0000256" key="5">
    <source>
        <dbReference type="ARBA" id="ARBA00023136"/>
    </source>
</evidence>
<feature type="transmembrane region" description="Helical" evidence="7">
    <location>
        <begin position="71"/>
        <end position="89"/>
    </location>
</feature>
<name>A0A8D8YK29_9HEMI</name>
<feature type="transmembrane region" description="Helical" evidence="7">
    <location>
        <begin position="45"/>
        <end position="65"/>
    </location>
</feature>
<proteinExistence type="inferred from homology"/>
<protein>
    <submittedName>
        <fullName evidence="8">Transmembrane protein 245</fullName>
    </submittedName>
</protein>
<dbReference type="InterPro" id="IPR002549">
    <property type="entry name" value="AI-2E-like"/>
</dbReference>
<reference evidence="8" key="1">
    <citation type="submission" date="2021-05" db="EMBL/GenBank/DDBJ databases">
        <authorList>
            <person name="Alioto T."/>
            <person name="Alioto T."/>
            <person name="Gomez Garrido J."/>
        </authorList>
    </citation>
    <scope>NUCLEOTIDE SEQUENCE</scope>
</reference>
<dbReference type="PANTHER" id="PTHR21716:SF4">
    <property type="entry name" value="TRANSMEMBRANE PROTEIN 245"/>
    <property type="match status" value="1"/>
</dbReference>
<evidence type="ECO:0000256" key="2">
    <source>
        <dbReference type="ARBA" id="ARBA00009773"/>
    </source>
</evidence>
<feature type="transmembrane region" description="Helical" evidence="7">
    <location>
        <begin position="417"/>
        <end position="439"/>
    </location>
</feature>
<comment type="subcellular location">
    <subcellularLocation>
        <location evidence="1">Membrane</location>
        <topology evidence="1">Multi-pass membrane protein</topology>
    </subcellularLocation>
</comment>
<feature type="transmembrane region" description="Helical" evidence="7">
    <location>
        <begin position="144"/>
        <end position="166"/>
    </location>
</feature>
<evidence type="ECO:0000313" key="8">
    <source>
        <dbReference type="EMBL" id="CAG6729981.1"/>
    </source>
</evidence>
<feature type="transmembrane region" description="Helical" evidence="7">
    <location>
        <begin position="586"/>
        <end position="609"/>
    </location>
</feature>
<evidence type="ECO:0000256" key="1">
    <source>
        <dbReference type="ARBA" id="ARBA00004141"/>
    </source>
</evidence>
<keyword evidence="5 7" id="KW-0472">Membrane</keyword>
<feature type="transmembrane region" description="Helical" evidence="7">
    <location>
        <begin position="700"/>
        <end position="722"/>
    </location>
</feature>
<sequence>MAQEPLPSRTNMNLFSPETSSLRDFLSNIETNIIPHGLQKAFKHALYNALAVLLIATCYAVYLILNLFLKPLLWALITGTVLFPMKKLVANHLKFYIKSIKSHSMLFQTVYVPVLVVDSVSDFIGSKVYYIYHLPYTIPAVASSLVFSFIYLYVPSILVIAMYLVSTIISTTYSIIHLVQHFSVILLLCTAFVSVLYFQKVPSTVPEGCPCDKKAPVNLTTDDLKYIPALKVLSLFIWFALACYLTTLFGPFIQSVLLIFIQLTFLAGCLYDWYYDDNEEPEMDEDEQQIASSSSLEPPTSPLSNRDLTLPPSIHTSDSYIYWVVCCCVVAAVLQNLYLMFIFILFELIYLVKRACGTFGLYESMLVQLNKLKCHFQSWYEPRRDLIFPAPLNNIRKMNIMWRHWCLSMFQDSSDALASVLVILGIIFVLIFATLFFLIQAYSETFHMVKLGGSIINQTVVHNPEVMQYLPEGWEDQLDSILNNTYTYGRVGISKMISSLLKDVKKEKAAEFESTALELWDRIYQAWLMSTLEPDKSVGPKVTSGAVSQSWSTFLEHIQKTPELMSIKTLSLLVNNMSLSSGLQSVWVLLKANMGLVVQALTTLISLVFESGFAVFNFIINIVVFLTALFYLLSSSGRLYKPVQIITDCSPIYGKKLAVAIETAVHEVLTASFKLALFYGLWTWLIHSLFQVQLVYIPSAFASILAAIPILGPYWACIPGVLDLYLVQGNPIKALVLVLFQILPTFFVDAAIYNEIQGGHPYLTGLSVAGGVFWLGIEGAIIGPLLLCCLFVIVNMSTSILRENLVSSPGAKFSRKDRALEKTG</sequence>
<feature type="transmembrane region" description="Helical" evidence="7">
    <location>
        <begin position="226"/>
        <end position="249"/>
    </location>
</feature>
<feature type="transmembrane region" description="Helical" evidence="7">
    <location>
        <begin position="734"/>
        <end position="753"/>
    </location>
</feature>
<evidence type="ECO:0000256" key="6">
    <source>
        <dbReference type="SAM" id="MobiDB-lite"/>
    </source>
</evidence>
<feature type="compositionally biased region" description="Low complexity" evidence="6">
    <location>
        <begin position="292"/>
        <end position="304"/>
    </location>
</feature>
<evidence type="ECO:0000256" key="3">
    <source>
        <dbReference type="ARBA" id="ARBA00022692"/>
    </source>
</evidence>
<dbReference type="PANTHER" id="PTHR21716">
    <property type="entry name" value="TRANSMEMBRANE PROTEIN"/>
    <property type="match status" value="1"/>
</dbReference>
<keyword evidence="3 7" id="KW-0812">Transmembrane</keyword>
<feature type="transmembrane region" description="Helical" evidence="7">
    <location>
        <begin position="773"/>
        <end position="794"/>
    </location>
</feature>
<feature type="transmembrane region" description="Helical" evidence="7">
    <location>
        <begin position="615"/>
        <end position="633"/>
    </location>
</feature>
<comment type="similarity">
    <text evidence="2">Belongs to the autoinducer-2 exporter (AI-2E) (TC 2.A.86) family.</text>
</comment>
<dbReference type="EMBL" id="HBUF01380326">
    <property type="protein sequence ID" value="CAG6729981.1"/>
    <property type="molecule type" value="Transcribed_RNA"/>
</dbReference>